<dbReference type="Pfam" id="PF02654">
    <property type="entry name" value="CobS"/>
    <property type="match status" value="1"/>
</dbReference>
<keyword evidence="13 19" id="KW-0472">Membrane</keyword>
<accession>A0A1G8WIM1</accession>
<keyword evidence="9 19" id="KW-0808">Transferase</keyword>
<comment type="function">
    <text evidence="14 19">Joins adenosylcobinamide-GDP and alpha-ribazole to generate adenosylcobalamin (Ado-cobalamin). Also synthesizes adenosylcobalamin 5'-phosphate from adenosylcobinamide-GDP and alpha-ribazole 5'-phosphate.</text>
</comment>
<dbReference type="GO" id="GO:0051073">
    <property type="term" value="F:adenosylcobinamide-GDP ribazoletransferase activity"/>
    <property type="evidence" value="ECO:0007669"/>
    <property type="project" value="UniProtKB-UniRule"/>
</dbReference>
<evidence type="ECO:0000256" key="16">
    <source>
        <dbReference type="ARBA" id="ARBA00032853"/>
    </source>
</evidence>
<comment type="cofactor">
    <cofactor evidence="1 19">
        <name>Mg(2+)</name>
        <dbReference type="ChEBI" id="CHEBI:18420"/>
    </cofactor>
</comment>
<dbReference type="AlphaFoldDB" id="A0A1G8WIM1"/>
<comment type="pathway">
    <text evidence="3 19">Cofactor biosynthesis; adenosylcobalamin biosynthesis; adenosylcobalamin from cob(II)yrinate a,c-diamide: step 7/7.</text>
</comment>
<gene>
    <name evidence="19" type="primary">cobS</name>
    <name evidence="20" type="ORF">SAMN04488540_11380</name>
</gene>
<evidence type="ECO:0000256" key="9">
    <source>
        <dbReference type="ARBA" id="ARBA00022679"/>
    </source>
</evidence>
<evidence type="ECO:0000256" key="13">
    <source>
        <dbReference type="ARBA" id="ARBA00023136"/>
    </source>
</evidence>
<evidence type="ECO:0000256" key="1">
    <source>
        <dbReference type="ARBA" id="ARBA00001946"/>
    </source>
</evidence>
<evidence type="ECO:0000313" key="20">
    <source>
        <dbReference type="EMBL" id="SDJ78209.1"/>
    </source>
</evidence>
<dbReference type="GO" id="GO:0009236">
    <property type="term" value="P:cobalamin biosynthetic process"/>
    <property type="evidence" value="ECO:0007669"/>
    <property type="project" value="UniProtKB-UniRule"/>
</dbReference>
<evidence type="ECO:0000256" key="7">
    <source>
        <dbReference type="ARBA" id="ARBA00022475"/>
    </source>
</evidence>
<keyword evidence="21" id="KW-1185">Reference proteome</keyword>
<name>A0A1G8WIM1_9GAMM</name>
<evidence type="ECO:0000256" key="10">
    <source>
        <dbReference type="ARBA" id="ARBA00022692"/>
    </source>
</evidence>
<feature type="transmembrane region" description="Helical" evidence="19">
    <location>
        <begin position="35"/>
        <end position="54"/>
    </location>
</feature>
<comment type="catalytic activity">
    <reaction evidence="18 19">
        <text>alpha-ribazole 5'-phosphate + adenosylcob(III)inamide-GDP = adenosylcob(III)alamin 5'-phosphate + GMP + H(+)</text>
        <dbReference type="Rhea" id="RHEA:23560"/>
        <dbReference type="ChEBI" id="CHEBI:15378"/>
        <dbReference type="ChEBI" id="CHEBI:57918"/>
        <dbReference type="ChEBI" id="CHEBI:58115"/>
        <dbReference type="ChEBI" id="CHEBI:60487"/>
        <dbReference type="ChEBI" id="CHEBI:60493"/>
        <dbReference type="EC" id="2.7.8.26"/>
    </reaction>
</comment>
<feature type="transmembrane region" description="Helical" evidence="19">
    <location>
        <begin position="199"/>
        <end position="215"/>
    </location>
</feature>
<keyword evidence="12 19" id="KW-1133">Transmembrane helix</keyword>
<dbReference type="NCBIfam" id="TIGR00317">
    <property type="entry name" value="cobS"/>
    <property type="match status" value="1"/>
</dbReference>
<comment type="subcellular location">
    <subcellularLocation>
        <location evidence="2 19">Cell membrane</location>
        <topology evidence="2 19">Multi-pass membrane protein</topology>
    </subcellularLocation>
</comment>
<dbReference type="GO" id="GO:0005886">
    <property type="term" value="C:plasma membrane"/>
    <property type="evidence" value="ECO:0007669"/>
    <property type="project" value="UniProtKB-SubCell"/>
</dbReference>
<evidence type="ECO:0000256" key="14">
    <source>
        <dbReference type="ARBA" id="ARBA00025228"/>
    </source>
</evidence>
<feature type="transmembrane region" description="Helical" evidence="19">
    <location>
        <begin position="108"/>
        <end position="127"/>
    </location>
</feature>
<feature type="transmembrane region" description="Helical" evidence="19">
    <location>
        <begin position="177"/>
        <end position="194"/>
    </location>
</feature>
<keyword evidence="11 19" id="KW-0460">Magnesium</keyword>
<evidence type="ECO:0000256" key="15">
    <source>
        <dbReference type="ARBA" id="ARBA00032605"/>
    </source>
</evidence>
<dbReference type="HAMAP" id="MF_00719">
    <property type="entry name" value="CobS"/>
    <property type="match status" value="1"/>
</dbReference>
<reference evidence="21" key="1">
    <citation type="submission" date="2016-10" db="EMBL/GenBank/DDBJ databases">
        <authorList>
            <person name="Varghese N."/>
            <person name="Submissions S."/>
        </authorList>
    </citation>
    <scope>NUCLEOTIDE SEQUENCE [LARGE SCALE GENOMIC DNA]</scope>
    <source>
        <strain evidence="21">DSM 23317</strain>
    </source>
</reference>
<evidence type="ECO:0000256" key="18">
    <source>
        <dbReference type="ARBA" id="ARBA00049504"/>
    </source>
</evidence>
<feature type="transmembrane region" description="Helical" evidence="19">
    <location>
        <begin position="134"/>
        <end position="157"/>
    </location>
</feature>
<dbReference type="Proteomes" id="UP000199527">
    <property type="component" value="Unassembled WGS sequence"/>
</dbReference>
<dbReference type="PANTHER" id="PTHR34148">
    <property type="entry name" value="ADENOSYLCOBINAMIDE-GDP RIBAZOLETRANSFERASE"/>
    <property type="match status" value="1"/>
</dbReference>
<dbReference type="PANTHER" id="PTHR34148:SF1">
    <property type="entry name" value="ADENOSYLCOBINAMIDE-GDP RIBAZOLETRANSFERASE"/>
    <property type="match status" value="1"/>
</dbReference>
<evidence type="ECO:0000256" key="19">
    <source>
        <dbReference type="HAMAP-Rule" id="MF_00719"/>
    </source>
</evidence>
<organism evidence="20 21">
    <name type="scientific">Ferrimonas sediminum</name>
    <dbReference type="NCBI Taxonomy" id="718193"/>
    <lineage>
        <taxon>Bacteria</taxon>
        <taxon>Pseudomonadati</taxon>
        <taxon>Pseudomonadota</taxon>
        <taxon>Gammaproteobacteria</taxon>
        <taxon>Alteromonadales</taxon>
        <taxon>Ferrimonadaceae</taxon>
        <taxon>Ferrimonas</taxon>
    </lineage>
</organism>
<protein>
    <recommendedName>
        <fullName evidence="6 19">Adenosylcobinamide-GDP ribazoletransferase</fullName>
        <ecNumber evidence="5 19">2.7.8.26</ecNumber>
    </recommendedName>
    <alternativeName>
        <fullName evidence="16 19">Cobalamin synthase</fullName>
    </alternativeName>
    <alternativeName>
        <fullName evidence="15 19">Cobalamin-5'-phosphate synthase</fullName>
    </alternativeName>
</protein>
<dbReference type="UniPathway" id="UPA00148">
    <property type="reaction ID" value="UER00238"/>
</dbReference>
<dbReference type="RefSeq" id="WP_090366595.1">
    <property type="nucleotide sequence ID" value="NZ_FNEM01000013.1"/>
</dbReference>
<dbReference type="InterPro" id="IPR003805">
    <property type="entry name" value="CobS"/>
</dbReference>
<keyword evidence="8 19" id="KW-0169">Cobalamin biosynthesis</keyword>
<keyword evidence="10 19" id="KW-0812">Transmembrane</keyword>
<evidence type="ECO:0000256" key="8">
    <source>
        <dbReference type="ARBA" id="ARBA00022573"/>
    </source>
</evidence>
<dbReference type="GO" id="GO:0008818">
    <property type="term" value="F:cobalamin 5'-phosphate synthase activity"/>
    <property type="evidence" value="ECO:0007669"/>
    <property type="project" value="UniProtKB-UniRule"/>
</dbReference>
<evidence type="ECO:0000256" key="12">
    <source>
        <dbReference type="ARBA" id="ARBA00022989"/>
    </source>
</evidence>
<dbReference type="OrthoDB" id="9794626at2"/>
<dbReference type="EMBL" id="FNEM01000013">
    <property type="protein sequence ID" value="SDJ78209.1"/>
    <property type="molecule type" value="Genomic_DNA"/>
</dbReference>
<evidence type="ECO:0000256" key="2">
    <source>
        <dbReference type="ARBA" id="ARBA00004651"/>
    </source>
</evidence>
<dbReference type="EC" id="2.7.8.26" evidence="5 19"/>
<comment type="similarity">
    <text evidence="4 19">Belongs to the CobS family.</text>
</comment>
<evidence type="ECO:0000256" key="17">
    <source>
        <dbReference type="ARBA" id="ARBA00048623"/>
    </source>
</evidence>
<keyword evidence="7 19" id="KW-1003">Cell membrane</keyword>
<evidence type="ECO:0000256" key="5">
    <source>
        <dbReference type="ARBA" id="ARBA00013200"/>
    </source>
</evidence>
<evidence type="ECO:0000256" key="11">
    <source>
        <dbReference type="ARBA" id="ARBA00022842"/>
    </source>
</evidence>
<evidence type="ECO:0000256" key="6">
    <source>
        <dbReference type="ARBA" id="ARBA00015850"/>
    </source>
</evidence>
<proteinExistence type="inferred from homology"/>
<comment type="catalytic activity">
    <reaction evidence="17 19">
        <text>alpha-ribazole + adenosylcob(III)inamide-GDP = adenosylcob(III)alamin + GMP + H(+)</text>
        <dbReference type="Rhea" id="RHEA:16049"/>
        <dbReference type="ChEBI" id="CHEBI:10329"/>
        <dbReference type="ChEBI" id="CHEBI:15378"/>
        <dbReference type="ChEBI" id="CHEBI:18408"/>
        <dbReference type="ChEBI" id="CHEBI:58115"/>
        <dbReference type="ChEBI" id="CHEBI:60487"/>
        <dbReference type="EC" id="2.7.8.26"/>
    </reaction>
</comment>
<evidence type="ECO:0000256" key="4">
    <source>
        <dbReference type="ARBA" id="ARBA00010561"/>
    </source>
</evidence>
<sequence length="253" mass="27179">MHPKLILTALGFLTRLPMPAWVPFDGDSVARAARWFALIGLLIGALAAGCLWLLEPYLGQPLAVVLVLVLVLRLTGAFHEDGLADWCDGFGGHWLRQRKLEIMKDSQIGTYGVLALMAAFAIKVVALSTLPLGLAMLALVISHGGGRAVAGLVPVLLPYARDDGNSKTPQRDRAPGYLAQLTLMICAAVPLLALPYEAAAVLVLAWSGAFAWMVWNMNRHIQGYTGDTLGATEQVVELVTLLVLVALFNQGYL</sequence>
<evidence type="ECO:0000256" key="3">
    <source>
        <dbReference type="ARBA" id="ARBA00004663"/>
    </source>
</evidence>
<evidence type="ECO:0000313" key="21">
    <source>
        <dbReference type="Proteomes" id="UP000199527"/>
    </source>
</evidence>